<protein>
    <submittedName>
        <fullName evidence="1">Uncharacterized protein</fullName>
    </submittedName>
</protein>
<name>A0A8J6FEK7_ELECQ</name>
<dbReference type="AlphaFoldDB" id="A0A8J6FEK7"/>
<comment type="caution">
    <text evidence="1">The sequence shown here is derived from an EMBL/GenBank/DDBJ whole genome shotgun (WGS) entry which is preliminary data.</text>
</comment>
<sequence length="110" mass="12510">MIYRRFRVLWLDQAIMAYPEALLEALLTQCKIYIRAHLCDSNISGLHLAPEPKYNCNLCTLYTITPLNLLLHSATWPECANISEFMIQLKVDIAERLAFGGPKLPSLCCP</sequence>
<dbReference type="Proteomes" id="UP000770717">
    <property type="component" value="Unassembled WGS sequence"/>
</dbReference>
<reference evidence="1" key="1">
    <citation type="thesis" date="2020" institute="ProQuest LLC" country="789 East Eisenhower Parkway, Ann Arbor, MI, USA">
        <title>Comparative Genomics and Chromosome Evolution.</title>
        <authorList>
            <person name="Mudd A.B."/>
        </authorList>
    </citation>
    <scope>NUCLEOTIDE SEQUENCE</scope>
    <source>
        <strain evidence="1">HN-11 Male</strain>
        <tissue evidence="1">Kidney and liver</tissue>
    </source>
</reference>
<organism evidence="1 2">
    <name type="scientific">Eleutherodactylus coqui</name>
    <name type="common">Puerto Rican coqui</name>
    <dbReference type="NCBI Taxonomy" id="57060"/>
    <lineage>
        <taxon>Eukaryota</taxon>
        <taxon>Metazoa</taxon>
        <taxon>Chordata</taxon>
        <taxon>Craniata</taxon>
        <taxon>Vertebrata</taxon>
        <taxon>Euteleostomi</taxon>
        <taxon>Amphibia</taxon>
        <taxon>Batrachia</taxon>
        <taxon>Anura</taxon>
        <taxon>Neobatrachia</taxon>
        <taxon>Hyloidea</taxon>
        <taxon>Eleutherodactylidae</taxon>
        <taxon>Eleutherodactylinae</taxon>
        <taxon>Eleutherodactylus</taxon>
        <taxon>Eleutherodactylus</taxon>
    </lineage>
</organism>
<keyword evidence="2" id="KW-1185">Reference proteome</keyword>
<evidence type="ECO:0000313" key="2">
    <source>
        <dbReference type="Proteomes" id="UP000770717"/>
    </source>
</evidence>
<gene>
    <name evidence="1" type="ORF">GDO78_008976</name>
</gene>
<evidence type="ECO:0000313" key="1">
    <source>
        <dbReference type="EMBL" id="KAG9486174.1"/>
    </source>
</evidence>
<proteinExistence type="predicted"/>
<accession>A0A8J6FEK7</accession>
<dbReference type="EMBL" id="WNTK01000004">
    <property type="protein sequence ID" value="KAG9486174.1"/>
    <property type="molecule type" value="Genomic_DNA"/>
</dbReference>